<dbReference type="SMART" id="SM00769">
    <property type="entry name" value="WHy"/>
    <property type="match status" value="1"/>
</dbReference>
<dbReference type="Pfam" id="PF03168">
    <property type="entry name" value="LEA_2"/>
    <property type="match status" value="1"/>
</dbReference>
<dbReference type="PROSITE" id="PS51257">
    <property type="entry name" value="PROKAR_LIPOPROTEIN"/>
    <property type="match status" value="1"/>
</dbReference>
<dbReference type="SUPFAM" id="SSF117070">
    <property type="entry name" value="LEA14-like"/>
    <property type="match status" value="1"/>
</dbReference>
<gene>
    <name evidence="2" type="ORF">Ga0061063_2702</name>
</gene>
<keyword evidence="3" id="KW-1185">Reference proteome</keyword>
<protein>
    <submittedName>
        <fullName evidence="2">Late embryogenesis abundant protein</fullName>
    </submittedName>
</protein>
<feature type="domain" description="Water stress and hypersensitive response" evidence="1">
    <location>
        <begin position="28"/>
        <end position="146"/>
    </location>
</feature>
<dbReference type="Gene3D" id="2.60.40.1820">
    <property type="match status" value="1"/>
</dbReference>
<dbReference type="OrthoDB" id="5421820at2"/>
<evidence type="ECO:0000259" key="1">
    <source>
        <dbReference type="SMART" id="SM00769"/>
    </source>
</evidence>
<organism evidence="2 3">
    <name type="scientific">Gulbenkiania indica</name>
    <dbReference type="NCBI Taxonomy" id="375574"/>
    <lineage>
        <taxon>Bacteria</taxon>
        <taxon>Pseudomonadati</taxon>
        <taxon>Pseudomonadota</taxon>
        <taxon>Betaproteobacteria</taxon>
        <taxon>Neisseriales</taxon>
        <taxon>Chromobacteriaceae</taxon>
        <taxon>Gulbenkiania</taxon>
    </lineage>
</organism>
<dbReference type="Proteomes" id="UP000243535">
    <property type="component" value="Unassembled WGS sequence"/>
</dbReference>
<dbReference type="InterPro" id="IPR013990">
    <property type="entry name" value="WHy-dom"/>
</dbReference>
<proteinExistence type="predicted"/>
<dbReference type="RefSeq" id="WP_054286591.1">
    <property type="nucleotide sequence ID" value="NZ_CYHA01000008.1"/>
</dbReference>
<dbReference type="STRING" id="375574.GCA_001418035_02476"/>
<sequence>MRSIAIPLLAAAALSACSTLSRPQKPQVDVVDLRPAGGTLFRQSFDVTLRMRNPNNQALRGEGIKFDLKLAGQPFAQGMTQQAISLPALGEQDLTVRVDTSLNGWLAVADRLLSRPQAALDYEVNGTAEGVQGWGSLPFSSRGQWTLPESLRKRLEAGHP</sequence>
<dbReference type="EMBL" id="CYHA01000008">
    <property type="protein sequence ID" value="CUA86510.1"/>
    <property type="molecule type" value="Genomic_DNA"/>
</dbReference>
<reference evidence="3" key="1">
    <citation type="submission" date="2015-08" db="EMBL/GenBank/DDBJ databases">
        <authorList>
            <person name="Varghese N."/>
        </authorList>
    </citation>
    <scope>NUCLEOTIDE SEQUENCE [LARGE SCALE GENOMIC DNA]</scope>
    <source>
        <strain evidence="3">DSM 17901</strain>
    </source>
</reference>
<dbReference type="InterPro" id="IPR004864">
    <property type="entry name" value="LEA_2"/>
</dbReference>
<evidence type="ECO:0000313" key="3">
    <source>
        <dbReference type="Proteomes" id="UP000243535"/>
    </source>
</evidence>
<dbReference type="GO" id="GO:0009269">
    <property type="term" value="P:response to desiccation"/>
    <property type="evidence" value="ECO:0007669"/>
    <property type="project" value="InterPro"/>
</dbReference>
<accession>A0A0K6H697</accession>
<name>A0A0K6H697_9NEIS</name>
<dbReference type="AlphaFoldDB" id="A0A0K6H697"/>
<evidence type="ECO:0000313" key="2">
    <source>
        <dbReference type="EMBL" id="CUA86510.1"/>
    </source>
</evidence>